<evidence type="ECO:0000256" key="1">
    <source>
        <dbReference type="SAM" id="MobiDB-lite"/>
    </source>
</evidence>
<dbReference type="InterPro" id="IPR004276">
    <property type="entry name" value="GlycoTrans_28_N"/>
</dbReference>
<feature type="region of interest" description="Disordered" evidence="1">
    <location>
        <begin position="360"/>
        <end position="428"/>
    </location>
</feature>
<dbReference type="InterPro" id="IPR002213">
    <property type="entry name" value="UDP_glucos_trans"/>
</dbReference>
<evidence type="ECO:0000313" key="5">
    <source>
        <dbReference type="Proteomes" id="UP001596137"/>
    </source>
</evidence>
<feature type="domain" description="Glycosyltransferase family 28 N-terminal" evidence="2">
    <location>
        <begin position="5"/>
        <end position="64"/>
    </location>
</feature>
<comment type="caution">
    <text evidence="4">The sequence shown here is derived from an EMBL/GenBank/DDBJ whole genome shotgun (WGS) entry which is preliminary data.</text>
</comment>
<dbReference type="Pfam" id="PF06722">
    <property type="entry name" value="EryCIII-like_C"/>
    <property type="match status" value="1"/>
</dbReference>
<evidence type="ECO:0000313" key="4">
    <source>
        <dbReference type="EMBL" id="MFC6080607.1"/>
    </source>
</evidence>
<feature type="compositionally biased region" description="Low complexity" evidence="1">
    <location>
        <begin position="381"/>
        <end position="393"/>
    </location>
</feature>
<dbReference type="RefSeq" id="WP_380747564.1">
    <property type="nucleotide sequence ID" value="NZ_JBHSRF010000005.1"/>
</dbReference>
<evidence type="ECO:0000259" key="3">
    <source>
        <dbReference type="Pfam" id="PF06722"/>
    </source>
</evidence>
<protein>
    <submittedName>
        <fullName evidence="4">Glycosyltransferase</fullName>
    </submittedName>
</protein>
<sequence length="531" mass="55960">MPTMLLVTHGTDGDVLPFVRLGHELRAGGHEVTLITHAHYGVHAEEAGLDFVPIDTPAEFERTLVDTPGLLDGLGWPEFYERNGLYGQMELEFAAMATRYRAGETVLVGRHTSALSVLFAAEALGAPSAWVAVAPIQLMAARGALHAYRHLLGDGIAGVRRRLGLEPVEDWDAWFDSATLQVGLWPEWFDRAGSRSPRRVRLTGFPLPDEAEDATLPAEAEEVLRGPVAPVLVTGGTGRMLHQRFYTAAVEGARRAGRPVLLVVRHRDLVPDPLPDGVTWYPRLPFRAVMPRVAAVVHHGGIGTLSRALRAGVPQIILAHGVDRPDNAERLRRRGLATWLHAPRWTPEEVSVLVTAATSKGPLSPDAVPEDLITAPDPPVAATGQGTAGAAAGLDPGHAATSLEPGVAERDESVSRPDPGLAGGQGREDGLRRAAWLISSLAVAPPSYPPDDDTGLPAGAGPGLPVVAANVAAPDASGVLAPVAAPAGTRPAGAGGGAAVEAARRQLDRLSAEQRRAVAERLRGRLSGREA</sequence>
<keyword evidence="5" id="KW-1185">Reference proteome</keyword>
<proteinExistence type="predicted"/>
<dbReference type="EMBL" id="JBHSRF010000005">
    <property type="protein sequence ID" value="MFC6080607.1"/>
    <property type="molecule type" value="Genomic_DNA"/>
</dbReference>
<gene>
    <name evidence="4" type="ORF">ACFP1K_05520</name>
</gene>
<dbReference type="InterPro" id="IPR050426">
    <property type="entry name" value="Glycosyltransferase_28"/>
</dbReference>
<name>A0ABW1NF08_9ACTN</name>
<dbReference type="Gene3D" id="3.40.50.2000">
    <property type="entry name" value="Glycogen Phosphorylase B"/>
    <property type="match status" value="2"/>
</dbReference>
<dbReference type="CDD" id="cd03784">
    <property type="entry name" value="GT1_Gtf-like"/>
    <property type="match status" value="1"/>
</dbReference>
<evidence type="ECO:0000259" key="2">
    <source>
        <dbReference type="Pfam" id="PF03033"/>
    </source>
</evidence>
<feature type="domain" description="Erythromycin biosynthesis protein CIII-like C-terminal" evidence="3">
    <location>
        <begin position="273"/>
        <end position="366"/>
    </location>
</feature>
<dbReference type="SUPFAM" id="SSF53756">
    <property type="entry name" value="UDP-Glycosyltransferase/glycogen phosphorylase"/>
    <property type="match status" value="1"/>
</dbReference>
<dbReference type="PANTHER" id="PTHR48050">
    <property type="entry name" value="STEROL 3-BETA-GLUCOSYLTRANSFERASE"/>
    <property type="match status" value="1"/>
</dbReference>
<dbReference type="PANTHER" id="PTHR48050:SF13">
    <property type="entry name" value="STEROL 3-BETA-GLUCOSYLTRANSFERASE UGT80A2"/>
    <property type="match status" value="1"/>
</dbReference>
<organism evidence="4 5">
    <name type="scientific">Sphaerisporangium aureirubrum</name>
    <dbReference type="NCBI Taxonomy" id="1544736"/>
    <lineage>
        <taxon>Bacteria</taxon>
        <taxon>Bacillati</taxon>
        <taxon>Actinomycetota</taxon>
        <taxon>Actinomycetes</taxon>
        <taxon>Streptosporangiales</taxon>
        <taxon>Streptosporangiaceae</taxon>
        <taxon>Sphaerisporangium</taxon>
    </lineage>
</organism>
<dbReference type="Pfam" id="PF03033">
    <property type="entry name" value="Glyco_transf_28"/>
    <property type="match status" value="1"/>
</dbReference>
<accession>A0ABW1NF08</accession>
<dbReference type="Proteomes" id="UP001596137">
    <property type="component" value="Unassembled WGS sequence"/>
</dbReference>
<dbReference type="InterPro" id="IPR010610">
    <property type="entry name" value="EryCIII-like_C"/>
</dbReference>
<reference evidence="5" key="1">
    <citation type="journal article" date="2019" name="Int. J. Syst. Evol. Microbiol.">
        <title>The Global Catalogue of Microorganisms (GCM) 10K type strain sequencing project: providing services to taxonomists for standard genome sequencing and annotation.</title>
        <authorList>
            <consortium name="The Broad Institute Genomics Platform"/>
            <consortium name="The Broad Institute Genome Sequencing Center for Infectious Disease"/>
            <person name="Wu L."/>
            <person name="Ma J."/>
        </authorList>
    </citation>
    <scope>NUCLEOTIDE SEQUENCE [LARGE SCALE GENOMIC DNA]</scope>
    <source>
        <strain evidence="5">JCM 30346</strain>
    </source>
</reference>